<accession>A0A5K7YTM4</accession>
<dbReference type="Proteomes" id="UP000427906">
    <property type="component" value="Chromosome"/>
</dbReference>
<dbReference type="InterPro" id="IPR022643">
    <property type="entry name" value="De-COase2_C"/>
</dbReference>
<feature type="domain" description="Orn/DAP/Arg decarboxylase 2 C-terminal" evidence="6">
    <location>
        <begin position="314"/>
        <end position="403"/>
    </location>
</feature>
<dbReference type="EMBL" id="AP021874">
    <property type="protein sequence ID" value="BBO71988.1"/>
    <property type="molecule type" value="Genomic_DNA"/>
</dbReference>
<organism evidence="8 9">
    <name type="scientific">Desulfosarcina alkanivorans</name>
    <dbReference type="NCBI Taxonomy" id="571177"/>
    <lineage>
        <taxon>Bacteria</taxon>
        <taxon>Pseudomonadati</taxon>
        <taxon>Thermodesulfobacteriota</taxon>
        <taxon>Desulfobacteria</taxon>
        <taxon>Desulfobacterales</taxon>
        <taxon>Desulfosarcinaceae</taxon>
        <taxon>Desulfosarcina</taxon>
    </lineage>
</organism>
<dbReference type="Gene3D" id="3.20.20.10">
    <property type="entry name" value="Alanine racemase"/>
    <property type="match status" value="1"/>
</dbReference>
<dbReference type="GO" id="GO:0008836">
    <property type="term" value="F:diaminopimelate decarboxylase activity"/>
    <property type="evidence" value="ECO:0007669"/>
    <property type="project" value="TreeGrafter"/>
</dbReference>
<comment type="similarity">
    <text evidence="5">Belongs to the Orn/Lys/Arg decarboxylase class-II family.</text>
</comment>
<keyword evidence="9" id="KW-1185">Reference proteome</keyword>
<dbReference type="SUPFAM" id="SSF50621">
    <property type="entry name" value="Alanine racemase C-terminal domain-like"/>
    <property type="match status" value="1"/>
</dbReference>
<protein>
    <submittedName>
        <fullName evidence="8">Diaminopimelate decarboxylase</fullName>
    </submittedName>
</protein>
<feature type="domain" description="Orn/DAP/Arg decarboxylase 2 N-terminal" evidence="7">
    <location>
        <begin position="56"/>
        <end position="313"/>
    </location>
</feature>
<dbReference type="PROSITE" id="PS00878">
    <property type="entry name" value="ODR_DC_2_1"/>
    <property type="match status" value="1"/>
</dbReference>
<keyword evidence="3" id="KW-0456">Lyase</keyword>
<sequence>MNPDERSPDPLLAPERLQAFVRTYFDRGDRYLKILEKHPAPIYLQESAVLRASAARMKRAFQQRLPEVGFYFAVKSNNHPRMAGILIEEGFGLDVSSGQELEMALSLGAQDIVFSGPGKTGAELCLAVAHADRVVLLLDSFGELERLAPLAASMKTTIRCGVRLTVNPTGLWRKFGIPLHDLPAFMDAARRHSRVALCGLQFHSSWNLSPAPQIAFIGKLGSALAAMPAAARAQIEFIDIGGGYWPEQGEWLQAAGTDQGKRRQALGRPTEGHDVHYHLPATSIDGFAEALGDAVRTHLLSIAACRICLEPGRWICNDAVHLLLSVVDKKAPDLVITDAGTNTIGWERFETDYFPVLNLTRPSLEEKPCHILGSLCTPHDVWGYTYFGTDIQPGDILMIPTQGAYTYSLRQTFIKPLPCVITI</sequence>
<feature type="active site" description="Proton donor" evidence="4">
    <location>
        <position position="376"/>
    </location>
</feature>
<evidence type="ECO:0000256" key="5">
    <source>
        <dbReference type="RuleBase" id="RU003737"/>
    </source>
</evidence>
<dbReference type="InterPro" id="IPR000183">
    <property type="entry name" value="Orn/DAP/Arg_de-COase"/>
</dbReference>
<proteinExistence type="inferred from homology"/>
<dbReference type="AlphaFoldDB" id="A0A5K7YTM4"/>
<dbReference type="OrthoDB" id="9802241at2"/>
<dbReference type="PRINTS" id="PR01179">
    <property type="entry name" value="ODADCRBXLASE"/>
</dbReference>
<reference evidence="8 9" key="1">
    <citation type="submission" date="2019-11" db="EMBL/GenBank/DDBJ databases">
        <title>Comparative genomics of hydrocarbon-degrading Desulfosarcina strains.</title>
        <authorList>
            <person name="Watanabe M."/>
            <person name="Kojima H."/>
            <person name="Fukui M."/>
        </authorList>
    </citation>
    <scope>NUCLEOTIDE SEQUENCE [LARGE SCALE GENOMIC DNA]</scope>
    <source>
        <strain evidence="8 9">PL12</strain>
    </source>
</reference>
<dbReference type="SUPFAM" id="SSF51419">
    <property type="entry name" value="PLP-binding barrel"/>
    <property type="match status" value="1"/>
</dbReference>
<evidence type="ECO:0000256" key="2">
    <source>
        <dbReference type="ARBA" id="ARBA00022898"/>
    </source>
</evidence>
<dbReference type="Pfam" id="PF02784">
    <property type="entry name" value="Orn_Arg_deC_N"/>
    <property type="match status" value="1"/>
</dbReference>
<dbReference type="KEGG" id="dalk:DSCA_59180"/>
<name>A0A5K7YTM4_9BACT</name>
<comment type="cofactor">
    <cofactor evidence="1 4">
        <name>pyridoxal 5'-phosphate</name>
        <dbReference type="ChEBI" id="CHEBI:597326"/>
    </cofactor>
</comment>
<evidence type="ECO:0000259" key="7">
    <source>
        <dbReference type="Pfam" id="PF02784"/>
    </source>
</evidence>
<evidence type="ECO:0000256" key="4">
    <source>
        <dbReference type="PIRSR" id="PIRSR600183-50"/>
    </source>
</evidence>
<dbReference type="PANTHER" id="PTHR43727">
    <property type="entry name" value="DIAMINOPIMELATE DECARBOXYLASE"/>
    <property type="match status" value="1"/>
</dbReference>
<dbReference type="GO" id="GO:0009089">
    <property type="term" value="P:lysine biosynthetic process via diaminopimelate"/>
    <property type="evidence" value="ECO:0007669"/>
    <property type="project" value="TreeGrafter"/>
</dbReference>
<evidence type="ECO:0000313" key="8">
    <source>
        <dbReference type="EMBL" id="BBO71988.1"/>
    </source>
</evidence>
<feature type="modified residue" description="N6-(pyridoxal phosphate)lysine" evidence="4">
    <location>
        <position position="75"/>
    </location>
</feature>
<evidence type="ECO:0000313" key="9">
    <source>
        <dbReference type="Proteomes" id="UP000427906"/>
    </source>
</evidence>
<keyword evidence="2 4" id="KW-0663">Pyridoxal phosphate</keyword>
<dbReference type="Pfam" id="PF00278">
    <property type="entry name" value="Orn_DAP_Arg_deC"/>
    <property type="match status" value="1"/>
</dbReference>
<evidence type="ECO:0000256" key="3">
    <source>
        <dbReference type="ARBA" id="ARBA00023239"/>
    </source>
</evidence>
<dbReference type="InterPro" id="IPR022644">
    <property type="entry name" value="De-COase2_N"/>
</dbReference>
<gene>
    <name evidence="8" type="primary">lysA_1</name>
    <name evidence="8" type="ORF">DSCA_59180</name>
</gene>
<dbReference type="Gene3D" id="2.40.37.10">
    <property type="entry name" value="Lyase, Ornithine Decarboxylase, Chain A, domain 1"/>
    <property type="match status" value="1"/>
</dbReference>
<evidence type="ECO:0000256" key="1">
    <source>
        <dbReference type="ARBA" id="ARBA00001933"/>
    </source>
</evidence>
<dbReference type="InterPro" id="IPR029066">
    <property type="entry name" value="PLP-binding_barrel"/>
</dbReference>
<dbReference type="PANTHER" id="PTHR43727:SF2">
    <property type="entry name" value="GROUP IV DECARBOXYLASE"/>
    <property type="match status" value="1"/>
</dbReference>
<dbReference type="InterPro" id="IPR022653">
    <property type="entry name" value="De-COase2_pyr-phos_BS"/>
</dbReference>
<evidence type="ECO:0000259" key="6">
    <source>
        <dbReference type="Pfam" id="PF00278"/>
    </source>
</evidence>
<dbReference type="InterPro" id="IPR009006">
    <property type="entry name" value="Ala_racemase/Decarboxylase_C"/>
</dbReference>